<evidence type="ECO:0000313" key="9">
    <source>
        <dbReference type="WBParaSite" id="maker-PairedContig_1827-snap-gene-0.10-mRNA-1"/>
    </source>
</evidence>
<dbReference type="Pfam" id="PF00090">
    <property type="entry name" value="TSP_1"/>
    <property type="match status" value="2"/>
</dbReference>
<keyword evidence="5" id="KW-0472">Membrane</keyword>
<dbReference type="STRING" id="6293.A0A1I8EFL3"/>
<dbReference type="PANTHER" id="PTHR12582">
    <property type="entry name" value="NETRIN RECEPTOR UNC5"/>
    <property type="match status" value="1"/>
</dbReference>
<keyword evidence="4" id="KW-1133">Transmembrane helix</keyword>
<keyword evidence="6" id="KW-0217">Developmental protein</keyword>
<accession>A0A1I8EFL3</accession>
<keyword evidence="6" id="KW-0675">Receptor</keyword>
<dbReference type="SMART" id="SM00218">
    <property type="entry name" value="ZU5"/>
    <property type="match status" value="1"/>
</dbReference>
<protein>
    <recommendedName>
        <fullName evidence="6">Netrin receptor UNC5</fullName>
    </recommendedName>
</protein>
<comment type="similarity">
    <text evidence="2 6">Belongs to the unc-5 family.</text>
</comment>
<dbReference type="Pfam" id="PF17217">
    <property type="entry name" value="UPA"/>
    <property type="match status" value="1"/>
</dbReference>
<dbReference type="InterPro" id="IPR000884">
    <property type="entry name" value="TSP1_rpt"/>
</dbReference>
<dbReference type="InterPro" id="IPR011029">
    <property type="entry name" value="DEATH-like_dom_sf"/>
</dbReference>
<evidence type="ECO:0000256" key="3">
    <source>
        <dbReference type="ARBA" id="ARBA00022692"/>
    </source>
</evidence>
<evidence type="ECO:0000256" key="1">
    <source>
        <dbReference type="ARBA" id="ARBA00004167"/>
    </source>
</evidence>
<keyword evidence="6" id="KW-0393">Immunoglobulin domain</keyword>
<dbReference type="InterPro" id="IPR000906">
    <property type="entry name" value="ZU5_dom"/>
</dbReference>
<dbReference type="GO" id="GO:0005042">
    <property type="term" value="F:netrin receptor activity"/>
    <property type="evidence" value="ECO:0007669"/>
    <property type="project" value="UniProtKB-UniRule"/>
</dbReference>
<evidence type="ECO:0000256" key="6">
    <source>
        <dbReference type="RuleBase" id="RU367033"/>
    </source>
</evidence>
<sequence length="728" mass="81529">NGEWAEWSVWNGNCKVDCAQLKQEITRRRSGTVHIKLDDIWPKLVRRRTCNNPAPMNGGSDCLGDPEQTNECSLDCHLDEWSSWSQCSENCQKFRTRSCNSPRPTSGGQLCSGRDLDTRNCTQAEGYCTAEVAQRSAPTYIGHNLEAQIAIYAGHVRTVLLQQQQRLLGDPSDSLKSMTKGGSEFYTLTTTASPTHPFVRPPSLTLRSANSSGYSSTRKITGSRVALITESSSNSSNGKITIARTNSQTSEENYATLYDCVGDANDQYGFFELNKQPHIVLPAYVDSMGGRLLLKRSGAALLIPEGAFQTNHMVFLAVSDDLNDSPKLLEDNTVLSAVVMIGLCDENENDVVMHRPFIVTFKHCANIFPKDNWIFMIYAKSNQSNNWEMVAQVGDEDINTPLYCQMDLTRCHIMIERFCKLLLVGKPRRPTIATMKRMHLAAFGPMHRISNDTSIRVYCVPETGIAIQNILCQEENTGVLLAESENFLMREKGALCVCLEEVSTGLVKKPEAQYLEIPSSHHLWCVQNGLHCSLKTDVPEDLLETITGRIVVYQKGNADAREVLHFDMQQPFRCYKIGNDSQVKIAVSACKVHGHLDPLFSPAKTIYHSKTYFPNNEDSEVEDGILSCGFLLDYVTRRRLAELFDVPTDPTKDWRGLAKKLNLHRYIQYFATRPGLSPTSLILDLWEAVEFGSQRAVLDLLQTVRIMGRADAVMVLESYLSSSNNMNK</sequence>
<dbReference type="Gene3D" id="2.60.220.30">
    <property type="match status" value="1"/>
</dbReference>
<dbReference type="PROSITE" id="PS50092">
    <property type="entry name" value="TSP1"/>
    <property type="match status" value="1"/>
</dbReference>
<feature type="domain" description="Death" evidence="7">
    <location>
        <begin position="653"/>
        <end position="720"/>
    </location>
</feature>
<dbReference type="Gene3D" id="2.20.100.10">
    <property type="entry name" value="Thrombospondin type-1 (TSP1) repeat"/>
    <property type="match status" value="2"/>
</dbReference>
<keyword evidence="3" id="KW-0812">Transmembrane</keyword>
<dbReference type="GO" id="GO:0005886">
    <property type="term" value="C:plasma membrane"/>
    <property type="evidence" value="ECO:0007669"/>
    <property type="project" value="UniProtKB-SubCell"/>
</dbReference>
<dbReference type="SUPFAM" id="SSF82895">
    <property type="entry name" value="TSP-1 type 1 repeat"/>
    <property type="match status" value="1"/>
</dbReference>
<feature type="domain" description="ZU5" evidence="8">
    <location>
        <begin position="279"/>
        <end position="427"/>
    </location>
</feature>
<comment type="function">
    <text evidence="6">Receptor for netrin required for axon guidance. Mediates axon repulsion of neuronal growth cones in the developing nervous system upon ligand binding.</text>
</comment>
<dbReference type="Pfam" id="PF00531">
    <property type="entry name" value="Death"/>
    <property type="match status" value="1"/>
</dbReference>
<dbReference type="SUPFAM" id="SSF47986">
    <property type="entry name" value="DEATH domain"/>
    <property type="match status" value="1"/>
</dbReference>
<comment type="subcellular location">
    <subcellularLocation>
        <location evidence="6">Cell membrane</location>
        <topology evidence="6">Single-pass type I membrane protein</topology>
    </subcellularLocation>
    <subcellularLocation>
        <location evidence="1">Membrane</location>
        <topology evidence="1">Single-pass membrane protein</topology>
    </subcellularLocation>
</comment>
<dbReference type="PROSITE" id="PS51145">
    <property type="entry name" value="ZU5"/>
    <property type="match status" value="1"/>
</dbReference>
<dbReference type="Gene3D" id="1.10.533.10">
    <property type="entry name" value="Death Domain, Fas"/>
    <property type="match status" value="1"/>
</dbReference>
<evidence type="ECO:0000259" key="7">
    <source>
        <dbReference type="PROSITE" id="PS50017"/>
    </source>
</evidence>
<evidence type="ECO:0000256" key="2">
    <source>
        <dbReference type="ARBA" id="ARBA00009844"/>
    </source>
</evidence>
<name>A0A1I8EFL3_WUCBA</name>
<organism evidence="9">
    <name type="scientific">Wuchereria bancrofti</name>
    <dbReference type="NCBI Taxonomy" id="6293"/>
    <lineage>
        <taxon>Eukaryota</taxon>
        <taxon>Metazoa</taxon>
        <taxon>Ecdysozoa</taxon>
        <taxon>Nematoda</taxon>
        <taxon>Chromadorea</taxon>
        <taxon>Rhabditida</taxon>
        <taxon>Spirurina</taxon>
        <taxon>Spiruromorpha</taxon>
        <taxon>Filarioidea</taxon>
        <taxon>Onchocercidae</taxon>
        <taxon>Wuchereria</taxon>
    </lineage>
</organism>
<dbReference type="Pfam" id="PF00791">
    <property type="entry name" value="ZU5"/>
    <property type="match status" value="1"/>
</dbReference>
<dbReference type="InterPro" id="IPR033772">
    <property type="entry name" value="UPA"/>
</dbReference>
<evidence type="ECO:0000256" key="5">
    <source>
        <dbReference type="ARBA" id="ARBA00023136"/>
    </source>
</evidence>
<dbReference type="WBParaSite" id="maker-PairedContig_1827-snap-gene-0.10-mRNA-1">
    <property type="protein sequence ID" value="maker-PairedContig_1827-snap-gene-0.10-mRNA-1"/>
    <property type="gene ID" value="maker-PairedContig_1827-snap-gene-0.10"/>
</dbReference>
<dbReference type="InterPro" id="IPR037936">
    <property type="entry name" value="UNC5A-D"/>
</dbReference>
<dbReference type="PANTHER" id="PTHR12582:SF47">
    <property type="entry name" value="NETRIN RECEPTOR UNC-5"/>
    <property type="match status" value="1"/>
</dbReference>
<dbReference type="SMART" id="SM00209">
    <property type="entry name" value="TSP1"/>
    <property type="match status" value="2"/>
</dbReference>
<dbReference type="SMART" id="SM00005">
    <property type="entry name" value="DEATH"/>
    <property type="match status" value="1"/>
</dbReference>
<evidence type="ECO:0000259" key="8">
    <source>
        <dbReference type="PROSITE" id="PS51145"/>
    </source>
</evidence>
<dbReference type="InterPro" id="IPR036383">
    <property type="entry name" value="TSP1_rpt_sf"/>
</dbReference>
<evidence type="ECO:0000256" key="4">
    <source>
        <dbReference type="ARBA" id="ARBA00022989"/>
    </source>
</evidence>
<proteinExistence type="inferred from homology"/>
<dbReference type="PROSITE" id="PS50017">
    <property type="entry name" value="DEATH_DOMAIN"/>
    <property type="match status" value="1"/>
</dbReference>
<dbReference type="AlphaFoldDB" id="A0A1I8EFL3"/>
<dbReference type="GO" id="GO:0008045">
    <property type="term" value="P:motor neuron axon guidance"/>
    <property type="evidence" value="ECO:0007669"/>
    <property type="project" value="TreeGrafter"/>
</dbReference>
<reference evidence="9" key="1">
    <citation type="submission" date="2016-11" db="UniProtKB">
        <authorList>
            <consortium name="WormBaseParasite"/>
        </authorList>
    </citation>
    <scope>IDENTIFICATION</scope>
    <source>
        <strain evidence="9">pt0022</strain>
    </source>
</reference>
<dbReference type="InterPro" id="IPR000488">
    <property type="entry name" value="Death_dom"/>
</dbReference>